<evidence type="ECO:0000256" key="6">
    <source>
        <dbReference type="PROSITE-ProRule" id="PRU00182"/>
    </source>
</evidence>
<dbReference type="Proteomes" id="UP000503003">
    <property type="component" value="Chromosome 1"/>
</dbReference>
<dbReference type="FunFam" id="3.30.70.1560:FF:000002">
    <property type="entry name" value="Pseudouridine synthase"/>
    <property type="match status" value="1"/>
</dbReference>
<dbReference type="SUPFAM" id="SSF55120">
    <property type="entry name" value="Pseudouridine synthase"/>
    <property type="match status" value="1"/>
</dbReference>
<evidence type="ECO:0000256" key="4">
    <source>
        <dbReference type="ARBA" id="ARBA00036390"/>
    </source>
</evidence>
<dbReference type="InterPro" id="IPR002942">
    <property type="entry name" value="S4_RNA-bd"/>
</dbReference>
<dbReference type="Gene3D" id="3.30.70.580">
    <property type="entry name" value="Pseudouridine synthase I, catalytic domain, N-terminal subdomain"/>
    <property type="match status" value="1"/>
</dbReference>
<organism evidence="10 11">
    <name type="scientific">Vibrio ziniensis</name>
    <dbReference type="NCBI Taxonomy" id="2711221"/>
    <lineage>
        <taxon>Bacteria</taxon>
        <taxon>Pseudomonadati</taxon>
        <taxon>Pseudomonadota</taxon>
        <taxon>Gammaproteobacteria</taxon>
        <taxon>Vibrionales</taxon>
        <taxon>Vibrionaceae</taxon>
        <taxon>Vibrio</taxon>
    </lineage>
</organism>
<dbReference type="CDD" id="cd02554">
    <property type="entry name" value="PseudoU_synth_RluF"/>
    <property type="match status" value="1"/>
</dbReference>
<feature type="compositionally biased region" description="Low complexity" evidence="8">
    <location>
        <begin position="312"/>
        <end position="328"/>
    </location>
</feature>
<dbReference type="InterPro" id="IPR020103">
    <property type="entry name" value="PsdUridine_synth_cat_dom_sf"/>
</dbReference>
<dbReference type="PANTHER" id="PTHR47683:SF2">
    <property type="entry name" value="RNA-BINDING S4 DOMAIN-CONTAINING PROTEIN"/>
    <property type="match status" value="1"/>
</dbReference>
<dbReference type="EC" id="5.4.99.-" evidence="7"/>
<dbReference type="Gene3D" id="3.10.290.10">
    <property type="entry name" value="RNA-binding S4 domain"/>
    <property type="match status" value="1"/>
</dbReference>
<evidence type="ECO:0000256" key="2">
    <source>
        <dbReference type="ARBA" id="ARBA00022552"/>
    </source>
</evidence>
<dbReference type="SUPFAM" id="SSF55174">
    <property type="entry name" value="Alpha-L RNA-binding motif"/>
    <property type="match status" value="1"/>
</dbReference>
<dbReference type="InterPro" id="IPR020094">
    <property type="entry name" value="TruA/RsuA/RluB/E/F_N"/>
</dbReference>
<protein>
    <recommendedName>
        <fullName evidence="7">Pseudouridine synthase</fullName>
        <ecNumber evidence="7">5.4.99.-</ecNumber>
    </recommendedName>
</protein>
<dbReference type="InterPro" id="IPR018496">
    <property type="entry name" value="PsdUridine_synth_RsuA/RluB_CS"/>
</dbReference>
<dbReference type="EMBL" id="CP049331">
    <property type="protein sequence ID" value="QIH42493.1"/>
    <property type="molecule type" value="Genomic_DNA"/>
</dbReference>
<name>A0A6G7CKC6_9VIBR</name>
<gene>
    <name evidence="10" type="primary">rluF</name>
    <name evidence="10" type="ORF">G5S32_11085</name>
</gene>
<evidence type="ECO:0000313" key="10">
    <source>
        <dbReference type="EMBL" id="QIH42493.1"/>
    </source>
</evidence>
<keyword evidence="11" id="KW-1185">Reference proteome</keyword>
<feature type="compositionally biased region" description="Polar residues" evidence="8">
    <location>
        <begin position="332"/>
        <end position="344"/>
    </location>
</feature>
<evidence type="ECO:0000256" key="7">
    <source>
        <dbReference type="RuleBase" id="RU003887"/>
    </source>
</evidence>
<dbReference type="Gene3D" id="3.30.70.1560">
    <property type="entry name" value="Alpha-L RNA-binding motif"/>
    <property type="match status" value="1"/>
</dbReference>
<evidence type="ECO:0000256" key="3">
    <source>
        <dbReference type="ARBA" id="ARBA00023235"/>
    </source>
</evidence>
<proteinExistence type="inferred from homology"/>
<feature type="compositionally biased region" description="Basic and acidic residues" evidence="8">
    <location>
        <begin position="257"/>
        <end position="273"/>
    </location>
</feature>
<evidence type="ECO:0000256" key="5">
    <source>
        <dbReference type="ARBA" id="ARBA00036535"/>
    </source>
</evidence>
<feature type="region of interest" description="Disordered" evidence="8">
    <location>
        <begin position="257"/>
        <end position="364"/>
    </location>
</feature>
<dbReference type="GO" id="GO:0000455">
    <property type="term" value="P:enzyme-directed rRNA pseudouridine synthesis"/>
    <property type="evidence" value="ECO:0007669"/>
    <property type="project" value="UniProtKB-ARBA"/>
</dbReference>
<keyword evidence="2" id="KW-0698">rRNA processing</keyword>
<evidence type="ECO:0000313" key="11">
    <source>
        <dbReference type="Proteomes" id="UP000503003"/>
    </source>
</evidence>
<dbReference type="NCBIfam" id="NF007784">
    <property type="entry name" value="PRK10475.1"/>
    <property type="match status" value="1"/>
</dbReference>
<sequence length="364" mass="40437">MSQSEGKRLNKYISETGYCSRREADKLIDQGRVTINGKVPEMGTKVTDDDDVLIDGKSLRTKEKPIYIALNKPTGITCTTERDIPGNIVDFIGHKSRIFPIGRLDKPSDGLIFLTNDGDIVNKILRAGNNHEKEYVVRVDKPITPEFIKQMSSGVKILDTVTLPCKVDMETKFSFRIVLTQGLNRQIRRMCEALGYEVFKLRRVRIMNISLDGIPNGQWRYLTDAEVADILAMCEESTGTEEASRIDAKGHNIRKATDAKLFDSREENRDSKARRNQNSSSFKDKTYQGHNADTFRHAPNSKKGKARSESQGNGSSASSSKGNSAKGKPSQGKPNSQKLNQKNVKGSDKPSNAPRVGGTLSLKK</sequence>
<dbReference type="InterPro" id="IPR000748">
    <property type="entry name" value="PsdUridine_synth_RsuA/RluB/E/F"/>
</dbReference>
<dbReference type="RefSeq" id="WP_165312062.1">
    <property type="nucleotide sequence ID" value="NZ_CP049331.1"/>
</dbReference>
<dbReference type="PROSITE" id="PS50889">
    <property type="entry name" value="S4"/>
    <property type="match status" value="1"/>
</dbReference>
<dbReference type="Pfam" id="PF01479">
    <property type="entry name" value="S4"/>
    <property type="match status" value="1"/>
</dbReference>
<evidence type="ECO:0000256" key="8">
    <source>
        <dbReference type="SAM" id="MobiDB-lite"/>
    </source>
</evidence>
<dbReference type="Pfam" id="PF00849">
    <property type="entry name" value="PseudoU_synth_2"/>
    <property type="match status" value="1"/>
</dbReference>
<accession>A0A6G7CKC6</accession>
<dbReference type="AlphaFoldDB" id="A0A6G7CKC6"/>
<dbReference type="NCBIfam" id="TIGR00093">
    <property type="entry name" value="pseudouridine synthase"/>
    <property type="match status" value="1"/>
</dbReference>
<evidence type="ECO:0000256" key="1">
    <source>
        <dbReference type="ARBA" id="ARBA00008348"/>
    </source>
</evidence>
<comment type="catalytic activity">
    <reaction evidence="4">
        <text>uridine(35) in tRNA(Tyr) = pseudouridine(35) in tRNA(Tyr)</text>
        <dbReference type="Rhea" id="RHEA:60556"/>
        <dbReference type="Rhea" id="RHEA-COMP:15607"/>
        <dbReference type="Rhea" id="RHEA-COMP:15608"/>
        <dbReference type="ChEBI" id="CHEBI:65314"/>
        <dbReference type="ChEBI" id="CHEBI:65315"/>
    </reaction>
</comment>
<comment type="catalytic activity">
    <reaction evidence="5">
        <text>uridine(2604) in 23S rRNA = pseudouridine(2604) in 23S rRNA</text>
        <dbReference type="Rhea" id="RHEA:38875"/>
        <dbReference type="Rhea" id="RHEA-COMP:10093"/>
        <dbReference type="Rhea" id="RHEA-COMP:10094"/>
        <dbReference type="ChEBI" id="CHEBI:65314"/>
        <dbReference type="ChEBI" id="CHEBI:65315"/>
        <dbReference type="EC" id="5.4.99.21"/>
    </reaction>
</comment>
<dbReference type="CDD" id="cd00165">
    <property type="entry name" value="S4"/>
    <property type="match status" value="1"/>
</dbReference>
<dbReference type="InterPro" id="IPR050343">
    <property type="entry name" value="RsuA_PseudoU_synthase"/>
</dbReference>
<dbReference type="GO" id="GO:0003723">
    <property type="term" value="F:RNA binding"/>
    <property type="evidence" value="ECO:0007669"/>
    <property type="project" value="UniProtKB-KW"/>
</dbReference>
<dbReference type="InterPro" id="IPR006145">
    <property type="entry name" value="PsdUridine_synth_RsuA/RluA"/>
</dbReference>
<reference evidence="10 11" key="1">
    <citation type="submission" date="2020-02" db="EMBL/GenBank/DDBJ databases">
        <title>A complete genome of a marine bacterium Vibrio sp. ZWAL4003 isolated from the mangrove sediment with the ability to degrade polysaccharides.</title>
        <authorList>
            <person name="Wu J."/>
            <person name="Qu W."/>
            <person name="Zeng R."/>
        </authorList>
    </citation>
    <scope>NUCLEOTIDE SEQUENCE [LARGE SCALE GENOMIC DNA]</scope>
    <source>
        <strain evidence="10 11">ZWAL4003</strain>
    </source>
</reference>
<dbReference type="FunFam" id="3.10.290.10:FF:000003">
    <property type="entry name" value="Pseudouridine synthase"/>
    <property type="match status" value="1"/>
</dbReference>
<dbReference type="SMART" id="SM00363">
    <property type="entry name" value="S4"/>
    <property type="match status" value="1"/>
</dbReference>
<dbReference type="PANTHER" id="PTHR47683">
    <property type="entry name" value="PSEUDOURIDINE SYNTHASE FAMILY PROTEIN-RELATED"/>
    <property type="match status" value="1"/>
</dbReference>
<keyword evidence="6" id="KW-0694">RNA-binding</keyword>
<evidence type="ECO:0000259" key="9">
    <source>
        <dbReference type="SMART" id="SM00363"/>
    </source>
</evidence>
<dbReference type="KEGG" id="vzi:G5S32_11085"/>
<keyword evidence="3 7" id="KW-0413">Isomerase</keyword>
<dbReference type="InterPro" id="IPR042092">
    <property type="entry name" value="PsdUridine_s_RsuA/RluB/E/F_cat"/>
</dbReference>
<dbReference type="GO" id="GO:0160138">
    <property type="term" value="F:23S rRNA pseudouridine(2604) synthase activity"/>
    <property type="evidence" value="ECO:0007669"/>
    <property type="project" value="UniProtKB-EC"/>
</dbReference>
<dbReference type="PROSITE" id="PS01149">
    <property type="entry name" value="PSI_RSU"/>
    <property type="match status" value="1"/>
</dbReference>
<feature type="domain" description="RNA-binding S4" evidence="9">
    <location>
        <begin position="7"/>
        <end position="67"/>
    </location>
</feature>
<dbReference type="InterPro" id="IPR036986">
    <property type="entry name" value="S4_RNA-bd_sf"/>
</dbReference>
<comment type="similarity">
    <text evidence="1 7">Belongs to the pseudouridine synthase RsuA family.</text>
</comment>